<sequence length="157" mass="16778">MRIQAAALAVAACFAATNGLTPKEDQAVTDILVIFKRGTSVYPLEDLMHNLALSMGFSHSAQRINRFGSGSKDAYATVYDMLISVDTNGQHTVDQHAKLRELINVIGTKILNLNAKEINFRTLVVQEEEEEEDGAGASDGSSKASSTTVQGTSSDSA</sequence>
<proteinExistence type="predicted"/>
<evidence type="ECO:0000313" key="4">
    <source>
        <dbReference type="Proteomes" id="UP001143981"/>
    </source>
</evidence>
<dbReference type="EMBL" id="JANBOI010002078">
    <property type="protein sequence ID" value="KAJ1724799.1"/>
    <property type="molecule type" value="Genomic_DNA"/>
</dbReference>
<evidence type="ECO:0000256" key="2">
    <source>
        <dbReference type="SAM" id="SignalP"/>
    </source>
</evidence>
<keyword evidence="2" id="KW-0732">Signal</keyword>
<feature type="region of interest" description="Disordered" evidence="1">
    <location>
        <begin position="127"/>
        <end position="157"/>
    </location>
</feature>
<reference evidence="3" key="1">
    <citation type="submission" date="2022-07" db="EMBL/GenBank/DDBJ databases">
        <title>Phylogenomic reconstructions and comparative analyses of Kickxellomycotina fungi.</title>
        <authorList>
            <person name="Reynolds N.K."/>
            <person name="Stajich J.E."/>
            <person name="Barry K."/>
            <person name="Grigoriev I.V."/>
            <person name="Crous P."/>
            <person name="Smith M.E."/>
        </authorList>
    </citation>
    <scope>NUCLEOTIDE SEQUENCE</scope>
    <source>
        <strain evidence="3">BCRC 34381</strain>
    </source>
</reference>
<name>A0A9W7Y0X8_9FUNG</name>
<dbReference type="OrthoDB" id="5564161at2759"/>
<accession>A0A9W7Y0X8</accession>
<comment type="caution">
    <text evidence="3">The sequence shown here is derived from an EMBL/GenBank/DDBJ whole genome shotgun (WGS) entry which is preliminary data.</text>
</comment>
<dbReference type="Proteomes" id="UP001143981">
    <property type="component" value="Unassembled WGS sequence"/>
</dbReference>
<gene>
    <name evidence="3" type="ORF">LPJ61_005702</name>
</gene>
<organism evidence="3 4">
    <name type="scientific">Coemansia biformis</name>
    <dbReference type="NCBI Taxonomy" id="1286918"/>
    <lineage>
        <taxon>Eukaryota</taxon>
        <taxon>Fungi</taxon>
        <taxon>Fungi incertae sedis</taxon>
        <taxon>Zoopagomycota</taxon>
        <taxon>Kickxellomycotina</taxon>
        <taxon>Kickxellomycetes</taxon>
        <taxon>Kickxellales</taxon>
        <taxon>Kickxellaceae</taxon>
        <taxon>Coemansia</taxon>
    </lineage>
</organism>
<feature type="chain" id="PRO_5040877757" evidence="2">
    <location>
        <begin position="20"/>
        <end position="157"/>
    </location>
</feature>
<dbReference type="AlphaFoldDB" id="A0A9W7Y0X8"/>
<feature type="compositionally biased region" description="Low complexity" evidence="1">
    <location>
        <begin position="135"/>
        <end position="146"/>
    </location>
</feature>
<feature type="compositionally biased region" description="Polar residues" evidence="1">
    <location>
        <begin position="147"/>
        <end position="157"/>
    </location>
</feature>
<evidence type="ECO:0000313" key="3">
    <source>
        <dbReference type="EMBL" id="KAJ1724799.1"/>
    </source>
</evidence>
<feature type="signal peptide" evidence="2">
    <location>
        <begin position="1"/>
        <end position="19"/>
    </location>
</feature>
<evidence type="ECO:0000256" key="1">
    <source>
        <dbReference type="SAM" id="MobiDB-lite"/>
    </source>
</evidence>
<keyword evidence="4" id="KW-1185">Reference proteome</keyword>
<protein>
    <submittedName>
        <fullName evidence="3">Uncharacterized protein</fullName>
    </submittedName>
</protein>